<keyword evidence="1" id="KW-0328">Glycosyltransferase</keyword>
<dbReference type="AlphaFoldDB" id="A0A7J8DXG7"/>
<organism evidence="1 2">
    <name type="scientific">Rousettus aegyptiacus</name>
    <name type="common">Egyptian fruit bat</name>
    <name type="synonym">Pteropus aegyptiacus</name>
    <dbReference type="NCBI Taxonomy" id="9407"/>
    <lineage>
        <taxon>Eukaryota</taxon>
        <taxon>Metazoa</taxon>
        <taxon>Chordata</taxon>
        <taxon>Craniata</taxon>
        <taxon>Vertebrata</taxon>
        <taxon>Euteleostomi</taxon>
        <taxon>Mammalia</taxon>
        <taxon>Eutheria</taxon>
        <taxon>Laurasiatheria</taxon>
        <taxon>Chiroptera</taxon>
        <taxon>Yinpterochiroptera</taxon>
        <taxon>Pteropodoidea</taxon>
        <taxon>Pteropodidae</taxon>
        <taxon>Rousettinae</taxon>
        <taxon>Rousettus</taxon>
    </lineage>
</organism>
<gene>
    <name evidence="1" type="ORF">HJG63_005349</name>
</gene>
<comment type="caution">
    <text evidence="1">The sequence shown here is derived from an EMBL/GenBank/DDBJ whole genome shotgun (WGS) entry which is preliminary data.</text>
</comment>
<protein>
    <submittedName>
        <fullName evidence="1">Fucosyltransferase 10</fullName>
    </submittedName>
</protein>
<evidence type="ECO:0000313" key="1">
    <source>
        <dbReference type="EMBL" id="KAF6427572.1"/>
    </source>
</evidence>
<keyword evidence="1" id="KW-0808">Transferase</keyword>
<name>A0A7J8DXG7_ROUAE</name>
<dbReference type="Proteomes" id="UP000593571">
    <property type="component" value="Unassembled WGS sequence"/>
</dbReference>
<reference evidence="1 2" key="1">
    <citation type="journal article" date="2020" name="Nature">
        <title>Six reference-quality genomes reveal evolution of bat adaptations.</title>
        <authorList>
            <person name="Jebb D."/>
            <person name="Huang Z."/>
            <person name="Pippel M."/>
            <person name="Hughes G.M."/>
            <person name="Lavrichenko K."/>
            <person name="Devanna P."/>
            <person name="Winkler S."/>
            <person name="Jermiin L.S."/>
            <person name="Skirmuntt E.C."/>
            <person name="Katzourakis A."/>
            <person name="Burkitt-Gray L."/>
            <person name="Ray D.A."/>
            <person name="Sullivan K.A.M."/>
            <person name="Roscito J.G."/>
            <person name="Kirilenko B.M."/>
            <person name="Davalos L.M."/>
            <person name="Corthals A.P."/>
            <person name="Power M.L."/>
            <person name="Jones G."/>
            <person name="Ransome R.D."/>
            <person name="Dechmann D.K.N."/>
            <person name="Locatelli A.G."/>
            <person name="Puechmaille S.J."/>
            <person name="Fedrigo O."/>
            <person name="Jarvis E.D."/>
            <person name="Hiller M."/>
            <person name="Vernes S.C."/>
            <person name="Myers E.W."/>
            <person name="Teeling E.C."/>
        </authorList>
    </citation>
    <scope>NUCLEOTIDE SEQUENCE [LARGE SCALE GENOMIC DNA]</scope>
    <source>
        <strain evidence="1">MRouAeg1</strain>
        <tissue evidence="1">Muscle</tissue>
    </source>
</reference>
<accession>A0A7J8DXG7</accession>
<dbReference type="EMBL" id="JACASE010000011">
    <property type="protein sequence ID" value="KAF6427572.1"/>
    <property type="molecule type" value="Genomic_DNA"/>
</dbReference>
<proteinExistence type="predicted"/>
<dbReference type="GO" id="GO:0016757">
    <property type="term" value="F:glycosyltransferase activity"/>
    <property type="evidence" value="ECO:0007669"/>
    <property type="project" value="UniProtKB-KW"/>
</dbReference>
<sequence length="101" mass="11824">MVRIHKRKFLASCLCITATIFLLVTLQGLPPKRWKAEVTHLSCPEPTAFAFSPLAQRWSSLREMWIPSFEQSKKEAQALRWLVDRNQNFSAQEFWALVFKD</sequence>
<keyword evidence="2" id="KW-1185">Reference proteome</keyword>
<evidence type="ECO:0000313" key="2">
    <source>
        <dbReference type="Proteomes" id="UP000593571"/>
    </source>
</evidence>